<dbReference type="EMBL" id="JANBPW010001493">
    <property type="protein sequence ID" value="KAJ1944284.1"/>
    <property type="molecule type" value="Genomic_DNA"/>
</dbReference>
<keyword evidence="1" id="KW-0031">Aminopeptidase</keyword>
<comment type="caution">
    <text evidence="1">The sequence shown here is derived from an EMBL/GenBank/DDBJ whole genome shotgun (WGS) entry which is preliminary data.</text>
</comment>
<organism evidence="1 2">
    <name type="scientific">Linderina macrospora</name>
    <dbReference type="NCBI Taxonomy" id="4868"/>
    <lineage>
        <taxon>Eukaryota</taxon>
        <taxon>Fungi</taxon>
        <taxon>Fungi incertae sedis</taxon>
        <taxon>Zoopagomycota</taxon>
        <taxon>Kickxellomycotina</taxon>
        <taxon>Kickxellomycetes</taxon>
        <taxon>Kickxellales</taxon>
        <taxon>Kickxellaceae</taxon>
        <taxon>Linderina</taxon>
    </lineage>
</organism>
<accession>A0ACC1JAV0</accession>
<gene>
    <name evidence="1" type="primary">ICP55</name>
    <name evidence="1" type="ORF">FBU59_002645</name>
</gene>
<keyword evidence="2" id="KW-1185">Reference proteome</keyword>
<protein>
    <submittedName>
        <fullName evidence="1">Aminopeptidase</fullName>
        <ecNumber evidence="1">3.4.11.26</ecNumber>
    </submittedName>
</protein>
<proteinExistence type="predicted"/>
<feature type="non-terminal residue" evidence="1">
    <location>
        <position position="403"/>
    </location>
</feature>
<reference evidence="1" key="1">
    <citation type="submission" date="2022-07" db="EMBL/GenBank/DDBJ databases">
        <title>Phylogenomic reconstructions and comparative analyses of Kickxellomycotina fungi.</title>
        <authorList>
            <person name="Reynolds N.K."/>
            <person name="Stajich J.E."/>
            <person name="Barry K."/>
            <person name="Grigoriev I.V."/>
            <person name="Crous P."/>
            <person name="Smith M.E."/>
        </authorList>
    </citation>
    <scope>NUCLEOTIDE SEQUENCE</scope>
    <source>
        <strain evidence="1">NRRL 5244</strain>
    </source>
</reference>
<keyword evidence="1" id="KW-0645">Protease</keyword>
<keyword evidence="1" id="KW-0378">Hydrolase</keyword>
<sequence length="403" mass="44606">MIGATRSWLTKAQPLQTPYGKTHQLRPLHASALAQKKAAGSGIFGRLLQTAQSNNPITSQWYGQPAHETHPELVQVDEITPGISGSEYEARRQALMSALPEGSSVVAFSARMFFVSPHVFHTFRQDSDFYYLCGWNEPDSVLVLEKDRFAERGYTMTIFANPKEPEKELWEGPRNGLEAAVDVFGADQARPVREFNKHASKMLKRFKTEENPVSGAFVYTDLDPDNGLVRSTQCGNFAKLLKDEGVGSRIQRLTSQVQKLRLFKSPAEISLMREAGRLSASAFQRIMRDCKPGLSEATLQGIFARQCQESSIAGGTDRSPLTRPAYVPVFASGEHALCLHYVQNSGPVKDGDLILVDAGAEYASYAADITRTFPVNGRFTAPQRDLYCALLAVQEQMIQLCHA</sequence>
<evidence type="ECO:0000313" key="1">
    <source>
        <dbReference type="EMBL" id="KAJ1944284.1"/>
    </source>
</evidence>
<evidence type="ECO:0000313" key="2">
    <source>
        <dbReference type="Proteomes" id="UP001150603"/>
    </source>
</evidence>
<dbReference type="Proteomes" id="UP001150603">
    <property type="component" value="Unassembled WGS sequence"/>
</dbReference>
<dbReference type="EC" id="3.4.11.26" evidence="1"/>
<name>A0ACC1JAV0_9FUNG</name>